<feature type="compositionally biased region" description="Low complexity" evidence="1">
    <location>
        <begin position="1"/>
        <end position="11"/>
    </location>
</feature>
<feature type="compositionally biased region" description="Low complexity" evidence="1">
    <location>
        <begin position="468"/>
        <end position="482"/>
    </location>
</feature>
<gene>
    <name evidence="2" type="ORF">ElyMa_000035200</name>
</gene>
<feature type="compositionally biased region" description="Gly residues" evidence="1">
    <location>
        <begin position="410"/>
        <end position="441"/>
    </location>
</feature>
<reference evidence="2 3" key="1">
    <citation type="journal article" date="2021" name="Elife">
        <title>Chloroplast acquisition without the gene transfer in kleptoplastic sea slugs, Plakobranchus ocellatus.</title>
        <authorList>
            <person name="Maeda T."/>
            <person name="Takahashi S."/>
            <person name="Yoshida T."/>
            <person name="Shimamura S."/>
            <person name="Takaki Y."/>
            <person name="Nagai Y."/>
            <person name="Toyoda A."/>
            <person name="Suzuki Y."/>
            <person name="Arimoto A."/>
            <person name="Ishii H."/>
            <person name="Satoh N."/>
            <person name="Nishiyama T."/>
            <person name="Hasebe M."/>
            <person name="Maruyama T."/>
            <person name="Minagawa J."/>
            <person name="Obokata J."/>
            <person name="Shigenobu S."/>
        </authorList>
    </citation>
    <scope>NUCLEOTIDE SEQUENCE [LARGE SCALE GENOMIC DNA]</scope>
</reference>
<name>A0AAV4ED48_9GAST</name>
<proteinExistence type="predicted"/>
<comment type="caution">
    <text evidence="2">The sequence shown here is derived from an EMBL/GenBank/DDBJ whole genome shotgun (WGS) entry which is preliminary data.</text>
</comment>
<feature type="compositionally biased region" description="Basic and acidic residues" evidence="1">
    <location>
        <begin position="111"/>
        <end position="184"/>
    </location>
</feature>
<dbReference type="EMBL" id="BMAT01000051">
    <property type="protein sequence ID" value="GFR58607.1"/>
    <property type="molecule type" value="Genomic_DNA"/>
</dbReference>
<evidence type="ECO:0000256" key="1">
    <source>
        <dbReference type="SAM" id="MobiDB-lite"/>
    </source>
</evidence>
<evidence type="ECO:0000313" key="2">
    <source>
        <dbReference type="EMBL" id="GFR58607.1"/>
    </source>
</evidence>
<dbReference type="Proteomes" id="UP000762676">
    <property type="component" value="Unassembled WGS sequence"/>
</dbReference>
<accession>A0AAV4ED48</accession>
<organism evidence="2 3">
    <name type="scientific">Elysia marginata</name>
    <dbReference type="NCBI Taxonomy" id="1093978"/>
    <lineage>
        <taxon>Eukaryota</taxon>
        <taxon>Metazoa</taxon>
        <taxon>Spiralia</taxon>
        <taxon>Lophotrochozoa</taxon>
        <taxon>Mollusca</taxon>
        <taxon>Gastropoda</taxon>
        <taxon>Heterobranchia</taxon>
        <taxon>Euthyneura</taxon>
        <taxon>Panpulmonata</taxon>
        <taxon>Sacoglossa</taxon>
        <taxon>Placobranchoidea</taxon>
        <taxon>Plakobranchidae</taxon>
        <taxon>Elysia</taxon>
    </lineage>
</organism>
<feature type="region of interest" description="Disordered" evidence="1">
    <location>
        <begin position="288"/>
        <end position="312"/>
    </location>
</feature>
<feature type="compositionally biased region" description="Polar residues" evidence="1">
    <location>
        <begin position="30"/>
        <end position="57"/>
    </location>
</feature>
<sequence>MSFMGSTPPSGRRIRSSTPPPRRLPRNLDHLSSPTHSLQNQPAYSIPSYQDQTQCHHPSTPVRYHPLRSRWQDSTTDDEDDDDNDNAFFDDRADYESTALVTAAVSSPVTKRREGPDARRRVGEDIKRREGEGKRREGGEIKKKEGADEKSRESLKTREEESSRKDSGDRGSLKGRRKIEDWFGKSRKMMVDTLGEDGSEEMYINEPGRGTGEEVENGRREDSEKRRLGENERLLRAMPSQVSLDSGEMLMTSDRGEASIHPPPSYHTIFKENISSGRHATPVPGHFGEAGSLGSGGETTTAGTGTFPRRPQHRHRLVRQLSDAVSVATIPSPCLPRSDSVKFCRAAANGNAQRNYGQACASGISLAGGMAGSNPAGGAGGGGGQEHSRAPRRVPSLKLKRLHVQHNSRSGGGGLDGRAARGGGEGDTGVGVGVNDGGGLGSTCPEGNTVDSAGGPGKQSTTGGGGASTNTSATAGAPPSSGHTATKLERRKTKKFLIDLTLGLPKTNISMYYSYIRDEEYRST</sequence>
<feature type="region of interest" description="Disordered" evidence="1">
    <location>
        <begin position="403"/>
        <end position="492"/>
    </location>
</feature>
<evidence type="ECO:0000313" key="3">
    <source>
        <dbReference type="Proteomes" id="UP000762676"/>
    </source>
</evidence>
<feature type="compositionally biased region" description="Basic and acidic residues" evidence="1">
    <location>
        <begin position="216"/>
        <end position="229"/>
    </location>
</feature>
<dbReference type="AlphaFoldDB" id="A0AAV4ED48"/>
<keyword evidence="3" id="KW-1185">Reference proteome</keyword>
<protein>
    <submittedName>
        <fullName evidence="2">Uncharacterized protein</fullName>
    </submittedName>
</protein>
<feature type="region of interest" description="Disordered" evidence="1">
    <location>
        <begin position="1"/>
        <end position="229"/>
    </location>
</feature>
<feature type="compositionally biased region" description="Acidic residues" evidence="1">
    <location>
        <begin position="75"/>
        <end position="85"/>
    </location>
</feature>
<feature type="compositionally biased region" description="Gly residues" evidence="1">
    <location>
        <begin position="454"/>
        <end position="467"/>
    </location>
</feature>